<evidence type="ECO:0000313" key="2">
    <source>
        <dbReference type="EMBL" id="KAA9325186.1"/>
    </source>
</evidence>
<feature type="signal peptide" evidence="1">
    <location>
        <begin position="1"/>
        <end position="20"/>
    </location>
</feature>
<comment type="caution">
    <text evidence="2">The sequence shown here is derived from an EMBL/GenBank/DDBJ whole genome shotgun (WGS) entry which is preliminary data.</text>
</comment>
<evidence type="ECO:0000313" key="3">
    <source>
        <dbReference type="Proteomes" id="UP000326570"/>
    </source>
</evidence>
<protein>
    <submittedName>
        <fullName evidence="2">Type IX secretion system membrane protein PorP/SprF</fullName>
    </submittedName>
</protein>
<dbReference type="AlphaFoldDB" id="A0A5N1IJ69"/>
<proteinExistence type="predicted"/>
<dbReference type="NCBIfam" id="TIGR03519">
    <property type="entry name" value="T9SS_PorP_fam"/>
    <property type="match status" value="1"/>
</dbReference>
<feature type="chain" id="PRO_5024803231" evidence="1">
    <location>
        <begin position="21"/>
        <end position="340"/>
    </location>
</feature>
<name>A0A5N1IJ69_9BACT</name>
<reference evidence="2 3" key="1">
    <citation type="submission" date="2019-09" db="EMBL/GenBank/DDBJ databases">
        <title>Genome sequence of Adhaeribacter sp. M2.</title>
        <authorList>
            <person name="Srinivasan S."/>
        </authorList>
    </citation>
    <scope>NUCLEOTIDE SEQUENCE [LARGE SCALE GENOMIC DNA]</scope>
    <source>
        <strain evidence="2 3">M2</strain>
    </source>
</reference>
<dbReference type="EMBL" id="VTWT01000013">
    <property type="protein sequence ID" value="KAA9325186.1"/>
    <property type="molecule type" value="Genomic_DNA"/>
</dbReference>
<sequence>MNKLLPVFLFLTLVAGKLNAQQRPQYSQYSLNNYLVNPAISGIENYTDVRLGMRKQWAGLEGSPVTYYTSFHTALNKEDRNRINKNSMMRGTVKRPAYRVNKNNKFKKANSHHGIGGMAQVDRTGPIQNSTFNFTYAFHLPVSKGVTVSMGTAAGINQFSLNRALVTTVQSNDPALYSDRTNDVKLDFGLGTWIYSQNFFVGVSAMELLANTEQAYITNGLQQPGLTHAHYYFTGGYRFDVSRNLTVVPSTMVKVTKGAVAADFNVKALLAERIWAGASYRHKDAMAVMAGVNLSPMLDLGYSYDAVTSELRHASSGSHEVVLGVKLQNRAQAICPQWLW</sequence>
<dbReference type="RefSeq" id="WP_150905793.1">
    <property type="nucleotide sequence ID" value="NZ_VTWT01000013.1"/>
</dbReference>
<dbReference type="InterPro" id="IPR019861">
    <property type="entry name" value="PorP/SprF_Bacteroidetes"/>
</dbReference>
<dbReference type="Pfam" id="PF11751">
    <property type="entry name" value="PorP_SprF"/>
    <property type="match status" value="1"/>
</dbReference>
<organism evidence="2 3">
    <name type="scientific">Adhaeribacter soli</name>
    <dbReference type="NCBI Taxonomy" id="2607655"/>
    <lineage>
        <taxon>Bacteria</taxon>
        <taxon>Pseudomonadati</taxon>
        <taxon>Bacteroidota</taxon>
        <taxon>Cytophagia</taxon>
        <taxon>Cytophagales</taxon>
        <taxon>Hymenobacteraceae</taxon>
        <taxon>Adhaeribacter</taxon>
    </lineage>
</organism>
<evidence type="ECO:0000256" key="1">
    <source>
        <dbReference type="SAM" id="SignalP"/>
    </source>
</evidence>
<keyword evidence="1" id="KW-0732">Signal</keyword>
<keyword evidence="3" id="KW-1185">Reference proteome</keyword>
<gene>
    <name evidence="2" type="ORF">F0P94_18325</name>
</gene>
<accession>A0A5N1IJ69</accession>
<dbReference type="Proteomes" id="UP000326570">
    <property type="component" value="Unassembled WGS sequence"/>
</dbReference>